<evidence type="ECO:0000313" key="2">
    <source>
        <dbReference type="EMBL" id="POG11828.1"/>
    </source>
</evidence>
<dbReference type="GO" id="GO:0003677">
    <property type="term" value="F:DNA binding"/>
    <property type="evidence" value="ECO:0007669"/>
    <property type="project" value="UniProtKB-KW"/>
</dbReference>
<dbReference type="EMBL" id="MINH01000016">
    <property type="protein sequence ID" value="POG11828.1"/>
    <property type="molecule type" value="Genomic_DNA"/>
</dbReference>
<sequence length="361" mass="39998">MISSTNLDQVPPEQFRAMAERGMQLLFLVDATGKKNHRLKRVLNRDAFPKELTNKKRFMSERAQRKSNSHKLNEIPEAVILQLGKRSDRDLSVECGISAYFLKQKRLALGIDQFKRGVYPEEMVQLLGKVTDREVGEQFGYHIATVCALRKKMGIASTVKPATTPTQTPNAKKREIVKLPQELVSQLGVRSDQDLSTEFGFTLHYLKKERKARGISSVNVPKYPEEMLSLLGKVADRDLVARFGYSSTTLSILRKKLGIKRHHKVWTAERIALLGKIKDSEVAALLGGAFTKGSVGQCRRSLGIPICRGPRNGAPTALFLSLSRGLTSGKMEALPSAQPGETGQLTQFPLVPGSEANSFQA</sequence>
<gene>
    <name evidence="2" type="ORF">BGP84_00690</name>
</gene>
<evidence type="ECO:0000256" key="1">
    <source>
        <dbReference type="SAM" id="MobiDB-lite"/>
    </source>
</evidence>
<dbReference type="Proteomes" id="UP000237230">
    <property type="component" value="Unassembled WGS sequence"/>
</dbReference>
<reference evidence="2 3" key="2">
    <citation type="submission" date="2018-03" db="EMBL/GenBank/DDBJ databases">
        <title>Draft genome of Pseudomonas putida strain KH-21-114.</title>
        <authorList>
            <person name="Yoshizawa S."/>
            <person name="Khan N.H."/>
            <person name="Nishimura M."/>
            <person name="Chiura H.X."/>
            <person name="Ogura Y."/>
            <person name="Hayashi T."/>
            <person name="Kogure K."/>
        </authorList>
    </citation>
    <scope>NUCLEOTIDE SEQUENCE [LARGE SCALE GENOMIC DNA]</scope>
    <source>
        <strain evidence="2 3">KH-21-114</strain>
    </source>
</reference>
<dbReference type="GeneID" id="39467764"/>
<reference evidence="2 3" key="1">
    <citation type="submission" date="2016-08" db="EMBL/GenBank/DDBJ databases">
        <authorList>
            <person name="Seilhamer J.J."/>
        </authorList>
    </citation>
    <scope>NUCLEOTIDE SEQUENCE [LARGE SCALE GENOMIC DNA]</scope>
    <source>
        <strain evidence="2 3">KH-21-114</strain>
    </source>
</reference>
<name>A0A2S3X8H5_PSEPU</name>
<proteinExistence type="predicted"/>
<protein>
    <submittedName>
        <fullName evidence="2">DNA-binding protein</fullName>
    </submittedName>
</protein>
<feature type="region of interest" description="Disordered" evidence="1">
    <location>
        <begin position="336"/>
        <end position="361"/>
    </location>
</feature>
<dbReference type="OrthoDB" id="6939573at2"/>
<evidence type="ECO:0000313" key="3">
    <source>
        <dbReference type="Proteomes" id="UP000237230"/>
    </source>
</evidence>
<organism evidence="2 3">
    <name type="scientific">Pseudomonas putida</name>
    <name type="common">Arthrobacter siderocapsulatus</name>
    <dbReference type="NCBI Taxonomy" id="303"/>
    <lineage>
        <taxon>Bacteria</taxon>
        <taxon>Pseudomonadati</taxon>
        <taxon>Pseudomonadota</taxon>
        <taxon>Gammaproteobacteria</taxon>
        <taxon>Pseudomonadales</taxon>
        <taxon>Pseudomonadaceae</taxon>
        <taxon>Pseudomonas</taxon>
    </lineage>
</organism>
<dbReference type="AlphaFoldDB" id="A0A2S3X8H5"/>
<keyword evidence="2" id="KW-0238">DNA-binding</keyword>
<accession>A0A2S3X8H5</accession>
<dbReference type="RefSeq" id="WP_020302085.1">
    <property type="nucleotide sequence ID" value="NZ_JAEHTG010000071.1"/>
</dbReference>
<comment type="caution">
    <text evidence="2">The sequence shown here is derived from an EMBL/GenBank/DDBJ whole genome shotgun (WGS) entry which is preliminary data.</text>
</comment>